<dbReference type="GeneID" id="79175290"/>
<organism evidence="1 2">
    <name type="scientific">Thalassolituus oleivorans MIL-1</name>
    <dbReference type="NCBI Taxonomy" id="1298593"/>
    <lineage>
        <taxon>Bacteria</taxon>
        <taxon>Pseudomonadati</taxon>
        <taxon>Pseudomonadota</taxon>
        <taxon>Gammaproteobacteria</taxon>
        <taxon>Oceanospirillales</taxon>
        <taxon>Oceanospirillaceae</taxon>
        <taxon>Thalassolituus</taxon>
    </lineage>
</organism>
<keyword evidence="2" id="KW-1185">Reference proteome</keyword>
<protein>
    <submittedName>
        <fullName evidence="1">Uncharacterized protein</fullName>
    </submittedName>
</protein>
<reference evidence="1 2" key="1">
    <citation type="journal article" date="2013" name="Genome Announc.">
        <title>Genome Sequence of Thalassolituus oleivorans MIL-1 (DSM 14913T).</title>
        <authorList>
            <person name="Golyshin P.N."/>
            <person name="Werner J."/>
            <person name="Chernikova T.N."/>
            <person name="Tran H."/>
            <person name="Ferrer M."/>
            <person name="Yakimov M.M."/>
            <person name="Teeling H."/>
            <person name="Golyshina O.V."/>
        </authorList>
    </citation>
    <scope>NUCLEOTIDE SEQUENCE [LARGE SCALE GENOMIC DNA]</scope>
    <source>
        <strain evidence="1 2">MIL-1</strain>
    </source>
</reference>
<dbReference type="Proteomes" id="UP000011866">
    <property type="component" value="Chromosome"/>
</dbReference>
<dbReference type="RefSeq" id="WP_015485472.1">
    <property type="nucleotide sequence ID" value="NC_020888.1"/>
</dbReference>
<dbReference type="KEGG" id="tol:TOL_0283"/>
<dbReference type="EMBL" id="HF680312">
    <property type="protein sequence ID" value="CCU70731.1"/>
    <property type="molecule type" value="Genomic_DNA"/>
</dbReference>
<accession>M5DMX9</accession>
<dbReference type="HOGENOM" id="CLU_823692_0_0_6"/>
<evidence type="ECO:0000313" key="1">
    <source>
        <dbReference type="EMBL" id="CCU70731.1"/>
    </source>
</evidence>
<gene>
    <name evidence="1" type="ORF">TOL_0283</name>
</gene>
<evidence type="ECO:0000313" key="2">
    <source>
        <dbReference type="Proteomes" id="UP000011866"/>
    </source>
</evidence>
<dbReference type="AlphaFoldDB" id="M5DMX9"/>
<name>M5DMX9_9GAMM</name>
<sequence>MKSLEKKLFEKLAKKGWFTVAKIVCRFQLFSKKHLSEKQFDQYLTTLGPREVTLKLKNKTERQKRKLTSFNQDNLRKPTKKLKIAILLSGQPRSLENCIDSLQRFFYGHDVSYFCHSWQGQVLPKQLALLGKYQLVETESPDFSEYEYEAIKTFGIKKFGDGTKVPYVSPNVFPMWFGVQKAFQSIEEHNQKADDFDLICRMRYDNFWIGQFDCEDKILAENEVMIDHNYNGYGGYGDQFAIGKPQTMKIYCNLYDWLVTEFLKGESSERCFPEVMLKDYMTFSGLKVIQENFGLRLLRPEFVGLSAHKIPLRSHKASSERNANMAKYLAEKYPEFV</sequence>
<proteinExistence type="predicted"/>